<dbReference type="RefSeq" id="WP_223906999.1">
    <property type="nucleotide sequence ID" value="NZ_AP024238.1"/>
</dbReference>
<gene>
    <name evidence="5" type="ORF">MIZ03_0267</name>
</gene>
<dbReference type="Pfam" id="PF17149">
    <property type="entry name" value="CHASE5"/>
    <property type="match status" value="1"/>
</dbReference>
<dbReference type="PANTHER" id="PTHR33121">
    <property type="entry name" value="CYCLIC DI-GMP PHOSPHODIESTERASE PDEF"/>
    <property type="match status" value="1"/>
</dbReference>
<feature type="transmembrane region" description="Helical" evidence="2">
    <location>
        <begin position="47"/>
        <end position="71"/>
    </location>
</feature>
<dbReference type="Gene3D" id="3.20.20.450">
    <property type="entry name" value="EAL domain"/>
    <property type="match status" value="1"/>
</dbReference>
<dbReference type="InterPro" id="IPR043128">
    <property type="entry name" value="Rev_trsase/Diguanyl_cyclase"/>
</dbReference>
<dbReference type="InterPro" id="IPR033414">
    <property type="entry name" value="Sensor_dom"/>
</dbReference>
<feature type="transmembrane region" description="Helical" evidence="2">
    <location>
        <begin position="185"/>
        <end position="210"/>
    </location>
</feature>
<dbReference type="EMBL" id="AP024238">
    <property type="protein sequence ID" value="BCO25407.1"/>
    <property type="molecule type" value="Genomic_DNA"/>
</dbReference>
<dbReference type="CDD" id="cd01948">
    <property type="entry name" value="EAL"/>
    <property type="match status" value="1"/>
</dbReference>
<dbReference type="PROSITE" id="PS50883">
    <property type="entry name" value="EAL"/>
    <property type="match status" value="1"/>
</dbReference>
<evidence type="ECO:0008006" key="7">
    <source>
        <dbReference type="Google" id="ProtNLM"/>
    </source>
</evidence>
<evidence type="ECO:0000313" key="5">
    <source>
        <dbReference type="EMBL" id="BCO25407.1"/>
    </source>
</evidence>
<dbReference type="Proteomes" id="UP000824366">
    <property type="component" value="Chromosome"/>
</dbReference>
<dbReference type="Gene3D" id="3.30.70.270">
    <property type="match status" value="1"/>
</dbReference>
<evidence type="ECO:0000256" key="2">
    <source>
        <dbReference type="SAM" id="Phobius"/>
    </source>
</evidence>
<dbReference type="InterPro" id="IPR035919">
    <property type="entry name" value="EAL_sf"/>
</dbReference>
<proteinExistence type="predicted"/>
<evidence type="ECO:0000259" key="3">
    <source>
        <dbReference type="PROSITE" id="PS50883"/>
    </source>
</evidence>
<dbReference type="Pfam" id="PF00563">
    <property type="entry name" value="EAL"/>
    <property type="match status" value="1"/>
</dbReference>
<accession>A0ABM7MGW6</accession>
<dbReference type="SMART" id="SM00267">
    <property type="entry name" value="GGDEF"/>
    <property type="match status" value="1"/>
</dbReference>
<dbReference type="Pfam" id="PF00990">
    <property type="entry name" value="GGDEF"/>
    <property type="match status" value="1"/>
</dbReference>
<keyword evidence="2" id="KW-1133">Transmembrane helix</keyword>
<dbReference type="PANTHER" id="PTHR33121:SF70">
    <property type="entry name" value="SIGNALING PROTEIN YKOW"/>
    <property type="match status" value="1"/>
</dbReference>
<dbReference type="SMART" id="SM00052">
    <property type="entry name" value="EAL"/>
    <property type="match status" value="1"/>
</dbReference>
<dbReference type="InterPro" id="IPR050706">
    <property type="entry name" value="Cyclic-di-GMP_PDE-like"/>
</dbReference>
<dbReference type="InterPro" id="IPR001633">
    <property type="entry name" value="EAL_dom"/>
</dbReference>
<dbReference type="CDD" id="cd01949">
    <property type="entry name" value="GGDEF"/>
    <property type="match status" value="1"/>
</dbReference>
<reference evidence="5 6" key="1">
    <citation type="journal article" date="2021" name="Microbiol. Spectr.">
        <title>A Single Bacterium Capable of Oxidation and Reduction of Iron at Circumneutral pH.</title>
        <authorList>
            <person name="Kato S."/>
            <person name="Ohkuma M."/>
        </authorList>
    </citation>
    <scope>NUCLEOTIDE SEQUENCE [LARGE SCALE GENOMIC DNA]</scope>
    <source>
        <strain evidence="5 6">MIZ03</strain>
    </source>
</reference>
<name>A0ABM7MGW6_9BURK</name>
<feature type="domain" description="GGDEF" evidence="4">
    <location>
        <begin position="323"/>
        <end position="460"/>
    </location>
</feature>
<dbReference type="SUPFAM" id="SSF141868">
    <property type="entry name" value="EAL domain-like"/>
    <property type="match status" value="1"/>
</dbReference>
<keyword evidence="6" id="KW-1185">Reference proteome</keyword>
<dbReference type="SUPFAM" id="SSF55073">
    <property type="entry name" value="Nucleotide cyclase"/>
    <property type="match status" value="1"/>
</dbReference>
<sequence length="722" mass="80547">MTEQPASAVASFHQAERQETGKPTPSPRPQGFGLSKFSLLGGIGRRLLLNILIFSSMLTLALTAFQLYLDYQRDVDAIERRVEQIRGSYHDSLARSLWRVDLPQLQAQLEGIVRLPDIRLAQVQESKEKTQHPLYVTVGQHQDNAVMVWHIPLEFDDHGRSSTIGTLTIEGTLDDVYERLFNRALVILLTQSFKTFCVSLFILYIVHALVTRHLVSLARLIRGVDLRTPMHVPLLAPHSPASDKDELDQLFEAFHGMQDKLEEAYTQLRQTNAELEQDIAARISAEAQATHLAYHEALTGLANRRMLKERLEHEAPLSERLNRHGALLFVDLDHFQRLNDALGHAAGDSVLLEVARRLNTVRSTDLLASLGGDEFVVLLTGLGETAEEAAHAAHQVAYSIRSVLALPYAVGEQSLHLSASIGVTLFPADGNDAEELLKNVDTALHHAKMAGGNCIHFFQAQMQASAQARHRMETDLREALHKQQFSLAYQPQVDHTGKLLSAEVLIRWQHPQRGWVSPAEFIPMAEESTLILEIGAWVMNSAMAQLRQWGDAGLLPPGFGLAINVSPRQFQQADFVHVVQQALQGLADPRQVMLEITEGMLVVDTDRAVERMNVLRDLGVQFHIDDFGTGYSSMAYLKRLPVDVIKIDQSFVRDMVENPADTAIVKAMLAVADSFNMEVIAEGVETAEQVHRLGDMGCHIFQGYYFSRPITAAEFAARYFGQ</sequence>
<dbReference type="PROSITE" id="PS50887">
    <property type="entry name" value="GGDEF"/>
    <property type="match status" value="1"/>
</dbReference>
<keyword evidence="2" id="KW-0812">Transmembrane</keyword>
<evidence type="ECO:0000259" key="4">
    <source>
        <dbReference type="PROSITE" id="PS50887"/>
    </source>
</evidence>
<dbReference type="InterPro" id="IPR000160">
    <property type="entry name" value="GGDEF_dom"/>
</dbReference>
<evidence type="ECO:0000256" key="1">
    <source>
        <dbReference type="SAM" id="MobiDB-lite"/>
    </source>
</evidence>
<organism evidence="5 6">
    <name type="scientific">Rhodoferax lithotrophicus</name>
    <dbReference type="NCBI Taxonomy" id="2798804"/>
    <lineage>
        <taxon>Bacteria</taxon>
        <taxon>Pseudomonadati</taxon>
        <taxon>Pseudomonadota</taxon>
        <taxon>Betaproteobacteria</taxon>
        <taxon>Burkholderiales</taxon>
        <taxon>Comamonadaceae</taxon>
        <taxon>Rhodoferax</taxon>
    </lineage>
</organism>
<dbReference type="InterPro" id="IPR029787">
    <property type="entry name" value="Nucleotide_cyclase"/>
</dbReference>
<protein>
    <recommendedName>
        <fullName evidence="7">Diguanylate cyclase/phosphodiesterase</fullName>
    </recommendedName>
</protein>
<feature type="domain" description="EAL" evidence="3">
    <location>
        <begin position="469"/>
        <end position="722"/>
    </location>
</feature>
<feature type="region of interest" description="Disordered" evidence="1">
    <location>
        <begin position="1"/>
        <end position="30"/>
    </location>
</feature>
<evidence type="ECO:0000313" key="6">
    <source>
        <dbReference type="Proteomes" id="UP000824366"/>
    </source>
</evidence>
<dbReference type="NCBIfam" id="TIGR00254">
    <property type="entry name" value="GGDEF"/>
    <property type="match status" value="1"/>
</dbReference>
<keyword evidence="2" id="KW-0472">Membrane</keyword>